<comment type="caution">
    <text evidence="1">The sequence shown here is derived from an EMBL/GenBank/DDBJ whole genome shotgun (WGS) entry which is preliminary data.</text>
</comment>
<dbReference type="Pfam" id="PF09907">
    <property type="entry name" value="HigB_toxin"/>
    <property type="match status" value="1"/>
</dbReference>
<reference evidence="2" key="1">
    <citation type="journal article" date="2016" name="Front. Microbiol.">
        <title>Molecular Keys to the Janthinobacterium and Duganella spp. Interaction with the Plant Pathogen Fusarium graminearum.</title>
        <authorList>
            <person name="Haack F.S."/>
            <person name="Poehlein A."/>
            <person name="Kroger C."/>
            <person name="Voigt C.A."/>
            <person name="Piepenbring M."/>
            <person name="Bode H.B."/>
            <person name="Daniel R."/>
            <person name="Schafer W."/>
            <person name="Streit W.R."/>
        </authorList>
    </citation>
    <scope>NUCLEOTIDE SEQUENCE [LARGE SCALE GENOMIC DNA]</scope>
    <source>
        <strain evidence="2">T54</strain>
    </source>
</reference>
<gene>
    <name evidence="1" type="ORF">DUPY_10940</name>
</gene>
<dbReference type="GO" id="GO:0110001">
    <property type="term" value="C:toxin-antitoxin complex"/>
    <property type="evidence" value="ECO:0007669"/>
    <property type="project" value="InterPro"/>
</dbReference>
<evidence type="ECO:0000313" key="1">
    <source>
        <dbReference type="EMBL" id="OFA07697.1"/>
    </source>
</evidence>
<proteinExistence type="predicted"/>
<name>A0A1E7X517_9BURK</name>
<organism evidence="1 2">
    <name type="scientific">Duganella phyllosphaerae</name>
    <dbReference type="NCBI Taxonomy" id="762836"/>
    <lineage>
        <taxon>Bacteria</taxon>
        <taxon>Pseudomonadati</taxon>
        <taxon>Pseudomonadota</taxon>
        <taxon>Betaproteobacteria</taxon>
        <taxon>Burkholderiales</taxon>
        <taxon>Oxalobacteraceae</taxon>
        <taxon>Telluria group</taxon>
        <taxon>Duganella</taxon>
    </lineage>
</organism>
<evidence type="ECO:0008006" key="3">
    <source>
        <dbReference type="Google" id="ProtNLM"/>
    </source>
</evidence>
<keyword evidence="2" id="KW-1185">Reference proteome</keyword>
<dbReference type="GO" id="GO:0004519">
    <property type="term" value="F:endonuclease activity"/>
    <property type="evidence" value="ECO:0007669"/>
    <property type="project" value="InterPro"/>
</dbReference>
<evidence type="ECO:0000313" key="2">
    <source>
        <dbReference type="Proteomes" id="UP000175989"/>
    </source>
</evidence>
<sequence length="102" mass="11587">MRFMRILSLQTIKSFYEQPACRDAKIPLTAWYGFVLKASWSSPAEVKADFGTAIILKNGRVVFNIAGNKYRLVTSINYPHGILFIKFIGTHKQYDAIDAQTI</sequence>
<protein>
    <recommendedName>
        <fullName evidence="3">mRNA interferase HigB</fullName>
    </recommendedName>
</protein>
<dbReference type="GO" id="GO:0003723">
    <property type="term" value="F:RNA binding"/>
    <property type="evidence" value="ECO:0007669"/>
    <property type="project" value="InterPro"/>
</dbReference>
<dbReference type="InterPro" id="IPR018669">
    <property type="entry name" value="Toxin_HigB"/>
</dbReference>
<dbReference type="Proteomes" id="UP000175989">
    <property type="component" value="Unassembled WGS sequence"/>
</dbReference>
<dbReference type="AlphaFoldDB" id="A0A1E7X517"/>
<dbReference type="PATRIC" id="fig|762836.4.peg.1144"/>
<accession>A0A1E7X517</accession>
<dbReference type="EMBL" id="LROM01000058">
    <property type="protein sequence ID" value="OFA07697.1"/>
    <property type="molecule type" value="Genomic_DNA"/>
</dbReference>